<dbReference type="InterPro" id="IPR058751">
    <property type="entry name" value="RDRP_helical"/>
</dbReference>
<evidence type="ECO:0000256" key="6">
    <source>
        <dbReference type="ARBA" id="ARBA00023158"/>
    </source>
</evidence>
<keyword evidence="2 8" id="KW-0696">RNA-directed RNA polymerase</keyword>
<dbReference type="GO" id="GO:0031380">
    <property type="term" value="C:nuclear RNA-directed RNA polymerase complex"/>
    <property type="evidence" value="ECO:0007669"/>
    <property type="project" value="TreeGrafter"/>
</dbReference>
<dbReference type="EC" id="2.7.7.48" evidence="8"/>
<evidence type="ECO:0000256" key="1">
    <source>
        <dbReference type="ARBA" id="ARBA00005762"/>
    </source>
</evidence>
<keyword evidence="6 8" id="KW-0943">RNA-mediated gene silencing</keyword>
<comment type="caution">
    <text evidence="14">The sequence shown here is derived from an EMBL/GenBank/DDBJ whole genome shotgun (WGS) entry which is preliminary data.</text>
</comment>
<protein>
    <recommendedName>
        <fullName evidence="8">RNA-dependent RNA polymerase</fullName>
        <ecNumber evidence="8">2.7.7.48</ecNumber>
    </recommendedName>
</protein>
<evidence type="ECO:0000256" key="5">
    <source>
        <dbReference type="ARBA" id="ARBA00022884"/>
    </source>
</evidence>
<reference evidence="14 15" key="1">
    <citation type="submission" date="2021-09" db="EMBL/GenBank/DDBJ databases">
        <title>Genomic insights and catalytic innovation underlie evolution of tropane alkaloids biosynthesis.</title>
        <authorList>
            <person name="Wang Y.-J."/>
            <person name="Tian T."/>
            <person name="Huang J.-P."/>
            <person name="Huang S.-X."/>
        </authorList>
    </citation>
    <scope>NUCLEOTIDE SEQUENCE [LARGE SCALE GENOMIC DNA]</scope>
    <source>
        <strain evidence="14">KIB-2018</strain>
        <tissue evidence="14">Leaf</tissue>
    </source>
</reference>
<comment type="similarity">
    <text evidence="1 8">Belongs to the RdRP family.</text>
</comment>
<dbReference type="InterPro" id="IPR057590">
    <property type="entry name" value="PH_RDR1/2-like"/>
</dbReference>
<dbReference type="GO" id="GO:0003968">
    <property type="term" value="F:RNA-directed RNA polymerase activity"/>
    <property type="evidence" value="ECO:0007669"/>
    <property type="project" value="UniProtKB-KW"/>
</dbReference>
<feature type="domain" description="RDRP C-terminal head" evidence="13">
    <location>
        <begin position="960"/>
        <end position="1101"/>
    </location>
</feature>
<keyword evidence="4 8" id="KW-0548">Nucleotidyltransferase</keyword>
<dbReference type="InterPro" id="IPR058763">
    <property type="entry name" value="RRM_RDR1/2-like"/>
</dbReference>
<evidence type="ECO:0000259" key="9">
    <source>
        <dbReference type="Pfam" id="PF05183"/>
    </source>
</evidence>
<evidence type="ECO:0000256" key="2">
    <source>
        <dbReference type="ARBA" id="ARBA00022484"/>
    </source>
</evidence>
<dbReference type="Pfam" id="PF26253">
    <property type="entry name" value="RdRP_head"/>
    <property type="match status" value="1"/>
</dbReference>
<dbReference type="InterPro" id="IPR058752">
    <property type="entry name" value="RDRP_C_head"/>
</dbReference>
<evidence type="ECO:0000259" key="13">
    <source>
        <dbReference type="Pfam" id="PF26253"/>
    </source>
</evidence>
<dbReference type="Pfam" id="PF26250">
    <property type="entry name" value="RRM_RdRP1_2"/>
    <property type="match status" value="1"/>
</dbReference>
<evidence type="ECO:0000259" key="12">
    <source>
        <dbReference type="Pfam" id="PF26252"/>
    </source>
</evidence>
<proteinExistence type="inferred from homology"/>
<gene>
    <name evidence="14" type="ORF">K2173_019835</name>
</gene>
<feature type="domain" description="RDRP core" evidence="9">
    <location>
        <begin position="372"/>
        <end position="939"/>
    </location>
</feature>
<accession>A0AAV8SN59</accession>
<comment type="function">
    <text evidence="8">Probably involved in the RNA silencing pathway and required for the generation of small interfering RNAs (siRNAs).</text>
</comment>
<dbReference type="Pfam" id="PF26252">
    <property type="entry name" value="RdRP_helical"/>
    <property type="match status" value="1"/>
</dbReference>
<evidence type="ECO:0000259" key="11">
    <source>
        <dbReference type="Pfam" id="PF26250"/>
    </source>
</evidence>
<dbReference type="PANTHER" id="PTHR23079">
    <property type="entry name" value="RNA-DEPENDENT RNA POLYMERASE"/>
    <property type="match status" value="1"/>
</dbReference>
<evidence type="ECO:0000313" key="15">
    <source>
        <dbReference type="Proteomes" id="UP001159364"/>
    </source>
</evidence>
<comment type="catalytic activity">
    <reaction evidence="7 8">
        <text>RNA(n) + a ribonucleoside 5'-triphosphate = RNA(n+1) + diphosphate</text>
        <dbReference type="Rhea" id="RHEA:21248"/>
        <dbReference type="Rhea" id="RHEA-COMP:14527"/>
        <dbReference type="Rhea" id="RHEA-COMP:17342"/>
        <dbReference type="ChEBI" id="CHEBI:33019"/>
        <dbReference type="ChEBI" id="CHEBI:61557"/>
        <dbReference type="ChEBI" id="CHEBI:140395"/>
        <dbReference type="EC" id="2.7.7.48"/>
    </reaction>
</comment>
<dbReference type="EMBL" id="JAIWQS010000010">
    <property type="protein sequence ID" value="KAJ8753436.1"/>
    <property type="molecule type" value="Genomic_DNA"/>
</dbReference>
<dbReference type="InterPro" id="IPR007855">
    <property type="entry name" value="RDRP"/>
</dbReference>
<evidence type="ECO:0000256" key="8">
    <source>
        <dbReference type="RuleBase" id="RU363098"/>
    </source>
</evidence>
<dbReference type="Proteomes" id="UP001159364">
    <property type="component" value="Linkage Group LG10"/>
</dbReference>
<organism evidence="14 15">
    <name type="scientific">Erythroxylum novogranatense</name>
    <dbReference type="NCBI Taxonomy" id="1862640"/>
    <lineage>
        <taxon>Eukaryota</taxon>
        <taxon>Viridiplantae</taxon>
        <taxon>Streptophyta</taxon>
        <taxon>Embryophyta</taxon>
        <taxon>Tracheophyta</taxon>
        <taxon>Spermatophyta</taxon>
        <taxon>Magnoliopsida</taxon>
        <taxon>eudicotyledons</taxon>
        <taxon>Gunneridae</taxon>
        <taxon>Pentapetalae</taxon>
        <taxon>rosids</taxon>
        <taxon>fabids</taxon>
        <taxon>Malpighiales</taxon>
        <taxon>Erythroxylaceae</taxon>
        <taxon>Erythroxylum</taxon>
    </lineage>
</organism>
<evidence type="ECO:0000259" key="10">
    <source>
        <dbReference type="Pfam" id="PF24823"/>
    </source>
</evidence>
<keyword evidence="15" id="KW-1185">Reference proteome</keyword>
<dbReference type="GO" id="GO:0003723">
    <property type="term" value="F:RNA binding"/>
    <property type="evidence" value="ECO:0007669"/>
    <property type="project" value="UniProtKB-KW"/>
</dbReference>
<dbReference type="PANTHER" id="PTHR23079:SF38">
    <property type="entry name" value="RNA-DEPENDENT RNA POLYMERASE"/>
    <property type="match status" value="1"/>
</dbReference>
<dbReference type="Pfam" id="PF05183">
    <property type="entry name" value="RdRP"/>
    <property type="match status" value="1"/>
</dbReference>
<dbReference type="InterPro" id="IPR057596">
    <property type="entry name" value="RDRP_core"/>
</dbReference>
<name>A0AAV8SN59_9ROSI</name>
<sequence>MGKTISLYGFSSVESPEVIKDFLEEYTGEGSVYAVEVCQPKKEGSRTRAMVQFTDLEAAEIVKSLAESGLWYKNSYLKYRDLDRDIVPGTKSFLQCKNNIVLNLGCQTSKEKISVLWTQENVSVNFGFGLRRFYFFLSYLSTNYKLELSYENIRKVELRFPPQGELSDLSCRQPKKLLLIQLIGAPKIFKQDTPTLSYFKEAADNHWTREVDFTPSCCIGQSSVVCLEIPPGQELPNFGDNLFFYKESRGQFTLEKGSTFSCNSNLVPIVDAPEGFELPYQILFKVNALVQHGFLPGAALDASFFRKIDPSKINAAYIEEALDKLSHQKECCYDPTRWLHDQYLKYMTSGRIPAPPVVPLDDGLVYIRRVQVTPSKIYFSGPEVNLSNRVLRNYPDDLENFIRVSFVDEDLDRLYSTNLLPQNSSESEGRRTNIYQRILSVQRNGIVIGNKKFEFLGFSQSQVRENSLWMFASRPGLTAADIRNWMGDLSEIKNVAKYAARLGQSFSSSRETFNVGRHEIETIPDVEIERGGVKYVFSDGIGKISAELAQSIVQKLGFRSYTPSAFQIRYGGYKGVVAVDPTSSRKLSLRKSMCKYKSENTSLDVLGWSKYQPCFLNRQVITLLSTLGVNDSVFERKQREAVARLDAILTDPLKAQEALDLFGPGENTTIVKEMIACGYMPDAEPFLSMMLQTFRASQLLDMRTKTRIFLPDGRCMMGCMDETGTLDYGQVFIQYSRARNSQFTGSQDNHVHVGRVVVTKNPCLHPGDIRILKAVNVTALHHMVDCVVFPQKGKRPHPNECSGSDLDGDVYFVCWDRQLIPPMQSPPMDYTPPPTIVLDHDVTIKEVQEYFTDYMLNDSLGIICNAHTVHADKESSKALSKPCVELAKLSSIAVDFPKTGVPATIPQNLRVRKYPDFMEKPDKLTYISENVIGKLFRAVKGAAPESSPVISFTKEAARRSYDRDMEVDGFEKYVDEAFHYKTEYDKQLGNLMDYYGIKTEAEILSGWILKKSKSFDRKRDLDSIMFAVKSLRKQANRWFSENGSDLKSELFAKASAWYHVTYHPSFWGRYNEGMNRDHFLSFPWCAYDKLVDIKKRNKVNRMNLLESQINHSLRNKVKRMNLLESQINHPLRIYDE</sequence>
<dbReference type="AlphaFoldDB" id="A0AAV8SN59"/>
<keyword evidence="3 8" id="KW-0808">Transferase</keyword>
<evidence type="ECO:0000313" key="14">
    <source>
        <dbReference type="EMBL" id="KAJ8753436.1"/>
    </source>
</evidence>
<keyword evidence="5 8" id="KW-0694">RNA-binding</keyword>
<dbReference type="Pfam" id="PF24823">
    <property type="entry name" value="PH_RDR2"/>
    <property type="match status" value="1"/>
</dbReference>
<dbReference type="GO" id="GO:0030422">
    <property type="term" value="P:siRNA processing"/>
    <property type="evidence" value="ECO:0007669"/>
    <property type="project" value="TreeGrafter"/>
</dbReference>
<feature type="domain" description="RDRP helical" evidence="12">
    <location>
        <begin position="268"/>
        <end position="349"/>
    </location>
</feature>
<evidence type="ECO:0000256" key="4">
    <source>
        <dbReference type="ARBA" id="ARBA00022695"/>
    </source>
</evidence>
<feature type="domain" description="RDR1/2-like PH-like" evidence="10">
    <location>
        <begin position="102"/>
        <end position="252"/>
    </location>
</feature>
<feature type="domain" description="RDR1/2-like RRM" evidence="11">
    <location>
        <begin position="8"/>
        <end position="81"/>
    </location>
</feature>
<evidence type="ECO:0000256" key="3">
    <source>
        <dbReference type="ARBA" id="ARBA00022679"/>
    </source>
</evidence>
<evidence type="ECO:0000256" key="7">
    <source>
        <dbReference type="ARBA" id="ARBA00048744"/>
    </source>
</evidence>